<organism evidence="1 2">
    <name type="scientific">Streptomyces lienomycini</name>
    <dbReference type="NCBI Taxonomy" id="284035"/>
    <lineage>
        <taxon>Bacteria</taxon>
        <taxon>Bacillati</taxon>
        <taxon>Actinomycetota</taxon>
        <taxon>Actinomycetes</taxon>
        <taxon>Kitasatosporales</taxon>
        <taxon>Streptomycetaceae</taxon>
        <taxon>Streptomyces</taxon>
    </lineage>
</organism>
<proteinExistence type="predicted"/>
<dbReference type="EMBL" id="JBHSJO010000001">
    <property type="protein sequence ID" value="MFC5018043.1"/>
    <property type="molecule type" value="Genomic_DNA"/>
</dbReference>
<accession>A0ABV9X2F4</accession>
<dbReference type="Proteomes" id="UP001595855">
    <property type="component" value="Unassembled WGS sequence"/>
</dbReference>
<protein>
    <submittedName>
        <fullName evidence="1">Uncharacterized protein</fullName>
    </submittedName>
</protein>
<evidence type="ECO:0000313" key="2">
    <source>
        <dbReference type="Proteomes" id="UP001595855"/>
    </source>
</evidence>
<gene>
    <name evidence="1" type="ORF">ACFPRC_24655</name>
</gene>
<dbReference type="RefSeq" id="WP_271415783.1">
    <property type="nucleotide sequence ID" value="NZ_BAAATN010000002.1"/>
</dbReference>
<name>A0ABV9X2F4_9ACTN</name>
<keyword evidence="2" id="KW-1185">Reference proteome</keyword>
<reference evidence="2" key="1">
    <citation type="journal article" date="2019" name="Int. J. Syst. Evol. Microbiol.">
        <title>The Global Catalogue of Microorganisms (GCM) 10K type strain sequencing project: providing services to taxonomists for standard genome sequencing and annotation.</title>
        <authorList>
            <consortium name="The Broad Institute Genomics Platform"/>
            <consortium name="The Broad Institute Genome Sequencing Center for Infectious Disease"/>
            <person name="Wu L."/>
            <person name="Ma J."/>
        </authorList>
    </citation>
    <scope>NUCLEOTIDE SEQUENCE [LARGE SCALE GENOMIC DNA]</scope>
    <source>
        <strain evidence="2">CGMCC 4.1542</strain>
    </source>
</reference>
<comment type="caution">
    <text evidence="1">The sequence shown here is derived from an EMBL/GenBank/DDBJ whole genome shotgun (WGS) entry which is preliminary data.</text>
</comment>
<evidence type="ECO:0000313" key="1">
    <source>
        <dbReference type="EMBL" id="MFC5018043.1"/>
    </source>
</evidence>
<sequence length="76" mass="8720">MPRIRLGDYLTAPTSGMLDTTPYEQMEETDLAEFLSLWGDWHRRALARLPYRIHPTAQIHPTAIVGDDVITEVRRG</sequence>